<dbReference type="Proteomes" id="UP000436468">
    <property type="component" value="Unassembled WGS sequence"/>
</dbReference>
<dbReference type="EMBL" id="WQNF01000011">
    <property type="protein sequence ID" value="MVT67002.1"/>
    <property type="molecule type" value="Genomic_DNA"/>
</dbReference>
<reference evidence="1 2" key="1">
    <citation type="submission" date="2019-12" db="EMBL/GenBank/DDBJ databases">
        <title>Draft genome sequences Bradyrhizobium cajani AMBPC1010, Bradyrhizobium pachyrhizi AMBPC1040 and Bradyrhizobium yuanmingense ALSPC3051, three plant growth promoting strains isolated from nodules of Cajanus cajan L. in Dominican Republic.</title>
        <authorList>
            <person name="Flores-Felix J.D."/>
            <person name="Araujo J."/>
            <person name="Diaz-Alcantara C."/>
            <person name="Gonzalez-Andres F."/>
            <person name="Velazquez E."/>
        </authorList>
    </citation>
    <scope>NUCLEOTIDE SEQUENCE [LARGE SCALE GENOMIC DNA]</scope>
    <source>
        <strain evidence="1 2">1040</strain>
    </source>
</reference>
<evidence type="ECO:0000313" key="1">
    <source>
        <dbReference type="EMBL" id="MVT67002.1"/>
    </source>
</evidence>
<sequence length="166" mass="17638">MAKRAMHILGVAMASAIVSCSIHDGAGAQERPSISAKATPAIVGTWRVTFTRPPSRGYALVTFTSDGTSVRTTDRSPVMSPSHGAWVQTGEREFQATWHAFKFDAGGKHIGNQRAVFRVAISADGNSLSGVGVGTTYTLEGQLIDAETAEGPFEGTRISIVEHYTK</sequence>
<accession>A0A844SUH5</accession>
<proteinExistence type="predicted"/>
<dbReference type="AlphaFoldDB" id="A0A844SUH5"/>
<evidence type="ECO:0000313" key="2">
    <source>
        <dbReference type="Proteomes" id="UP000436468"/>
    </source>
</evidence>
<protein>
    <submittedName>
        <fullName evidence="1">Uncharacterized protein</fullName>
    </submittedName>
</protein>
<dbReference type="RefSeq" id="WP_157344997.1">
    <property type="nucleotide sequence ID" value="NZ_CP121667.1"/>
</dbReference>
<dbReference type="PROSITE" id="PS51257">
    <property type="entry name" value="PROKAR_LIPOPROTEIN"/>
    <property type="match status" value="1"/>
</dbReference>
<keyword evidence="2" id="KW-1185">Reference proteome</keyword>
<gene>
    <name evidence="1" type="ORF">GPL21_18030</name>
</gene>
<name>A0A844SUH5_9BRAD</name>
<comment type="caution">
    <text evidence="1">The sequence shown here is derived from an EMBL/GenBank/DDBJ whole genome shotgun (WGS) entry which is preliminary data.</text>
</comment>
<organism evidence="1 2">
    <name type="scientific">Bradyrhizobium pachyrhizi</name>
    <dbReference type="NCBI Taxonomy" id="280333"/>
    <lineage>
        <taxon>Bacteria</taxon>
        <taxon>Pseudomonadati</taxon>
        <taxon>Pseudomonadota</taxon>
        <taxon>Alphaproteobacteria</taxon>
        <taxon>Hyphomicrobiales</taxon>
        <taxon>Nitrobacteraceae</taxon>
        <taxon>Bradyrhizobium</taxon>
    </lineage>
</organism>